<feature type="transmembrane region" description="Helical" evidence="7">
    <location>
        <begin position="216"/>
        <end position="233"/>
    </location>
</feature>
<sequence>MKPDITSAEPPVLTRMLVLGQEQKETLSVWSLSWSRGPFGASAGPGVRLEPQLVQGSVWSLSWSRGPFGASAGPGVRLEPQLVQGSLWPTLKWCIESDFWISTRVEKPWTSRLEMSLSLEKTARSIRELGLPTFFNQSFLQNTQRKRRTKLNSFSTNYSNSHIHPARLPNAGTFIHQHGDQKVTVAFGAVLQGSLFGMAGLLPASYTTPIMSGQGLAGTFAAASMICAIASGSELEDAAFGYFIVACVVIFLSILSYVLLPKLFYQERNRKQRTDDEQNIITLMNAENKDAAADEKQQSISMMKIFKKAIRDPTRGGSYVKTETENKGNNLYLPKPQTGWIPVWLPGQPHWDPPSQSHHGLLQHPVHLHPTRLWRVGVGEAPAVAVQCCGEPVGKGHLFAIPILPSKGGPASAGRSDQ</sequence>
<dbReference type="PANTHER" id="PTHR10332:SF9">
    <property type="entry name" value="EQUILIBRATIVE NUCLEOSIDE TRANSPORTER 1"/>
    <property type="match status" value="1"/>
</dbReference>
<evidence type="ECO:0000313" key="9">
    <source>
        <dbReference type="Proteomes" id="UP000250572"/>
    </source>
</evidence>
<evidence type="ECO:0000256" key="1">
    <source>
        <dbReference type="ARBA" id="ARBA00004141"/>
    </source>
</evidence>
<keyword evidence="9" id="KW-1185">Reference proteome</keyword>
<feature type="transmembrane region" description="Helical" evidence="7">
    <location>
        <begin position="239"/>
        <end position="260"/>
    </location>
</feature>
<keyword evidence="3" id="KW-0813">Transport</keyword>
<organism evidence="8 9">
    <name type="scientific">Gambusia affinis</name>
    <name type="common">Western mosquitofish</name>
    <name type="synonym">Heterandria affinis</name>
    <dbReference type="NCBI Taxonomy" id="33528"/>
    <lineage>
        <taxon>Eukaryota</taxon>
        <taxon>Metazoa</taxon>
        <taxon>Chordata</taxon>
        <taxon>Craniata</taxon>
        <taxon>Vertebrata</taxon>
        <taxon>Euteleostomi</taxon>
        <taxon>Actinopterygii</taxon>
        <taxon>Neopterygii</taxon>
        <taxon>Teleostei</taxon>
        <taxon>Neoteleostei</taxon>
        <taxon>Acanthomorphata</taxon>
        <taxon>Ovalentaria</taxon>
        <taxon>Atherinomorphae</taxon>
        <taxon>Cyprinodontiformes</taxon>
        <taxon>Poeciliidae</taxon>
        <taxon>Poeciliinae</taxon>
        <taxon>Gambusia</taxon>
    </lineage>
</organism>
<dbReference type="Proteomes" id="UP000250572">
    <property type="component" value="Unassembled WGS sequence"/>
</dbReference>
<evidence type="ECO:0000256" key="2">
    <source>
        <dbReference type="ARBA" id="ARBA00007965"/>
    </source>
</evidence>
<evidence type="ECO:0000256" key="4">
    <source>
        <dbReference type="ARBA" id="ARBA00022692"/>
    </source>
</evidence>
<feature type="transmembrane region" description="Helical" evidence="7">
    <location>
        <begin position="183"/>
        <end position="204"/>
    </location>
</feature>
<name>A0A315VSP0_GAMAF</name>
<reference evidence="8 9" key="1">
    <citation type="journal article" date="2018" name="G3 (Bethesda)">
        <title>A High-Quality Reference Genome for the Invasive Mosquitofish Gambusia affinis Using a Chicago Library.</title>
        <authorList>
            <person name="Hoffberg S.L."/>
            <person name="Troendle N.J."/>
            <person name="Glenn T.C."/>
            <person name="Mahmud O."/>
            <person name="Louha S."/>
            <person name="Chalopin D."/>
            <person name="Bennetzen J.L."/>
            <person name="Mauricio R."/>
        </authorList>
    </citation>
    <scope>NUCLEOTIDE SEQUENCE [LARGE SCALE GENOMIC DNA]</scope>
    <source>
        <strain evidence="8">NE01/NJP1002.9</strain>
        <tissue evidence="8">Muscle</tissue>
    </source>
</reference>
<comment type="subcellular location">
    <subcellularLocation>
        <location evidence="1">Membrane</location>
        <topology evidence="1">Multi-pass membrane protein</topology>
    </subcellularLocation>
</comment>
<keyword evidence="6 7" id="KW-0472">Membrane</keyword>
<dbReference type="Pfam" id="PF01733">
    <property type="entry name" value="Nucleoside_tran"/>
    <property type="match status" value="1"/>
</dbReference>
<evidence type="ECO:0000313" key="8">
    <source>
        <dbReference type="EMBL" id="PWA26189.1"/>
    </source>
</evidence>
<dbReference type="PRINTS" id="PR01130">
    <property type="entry name" value="DERENTRNSPRT"/>
</dbReference>
<evidence type="ECO:0000256" key="5">
    <source>
        <dbReference type="ARBA" id="ARBA00022989"/>
    </source>
</evidence>
<gene>
    <name evidence="8" type="ORF">CCH79_00020628</name>
</gene>
<dbReference type="GO" id="GO:0005886">
    <property type="term" value="C:plasma membrane"/>
    <property type="evidence" value="ECO:0007669"/>
    <property type="project" value="TreeGrafter"/>
</dbReference>
<comment type="caution">
    <text evidence="8">The sequence shown here is derived from an EMBL/GenBank/DDBJ whole genome shotgun (WGS) entry which is preliminary data.</text>
</comment>
<dbReference type="GO" id="GO:0015862">
    <property type="term" value="P:uridine transmembrane transport"/>
    <property type="evidence" value="ECO:0007669"/>
    <property type="project" value="TreeGrafter"/>
</dbReference>
<dbReference type="AlphaFoldDB" id="A0A315VSP0"/>
<proteinExistence type="inferred from homology"/>
<keyword evidence="5 7" id="KW-1133">Transmembrane helix</keyword>
<evidence type="ECO:0000256" key="7">
    <source>
        <dbReference type="SAM" id="Phobius"/>
    </source>
</evidence>
<dbReference type="PANTHER" id="PTHR10332">
    <property type="entry name" value="EQUILIBRATIVE NUCLEOSIDE TRANSPORTER"/>
    <property type="match status" value="1"/>
</dbReference>
<evidence type="ECO:0000256" key="3">
    <source>
        <dbReference type="ARBA" id="ARBA00022448"/>
    </source>
</evidence>
<accession>A0A315VSP0</accession>
<dbReference type="GO" id="GO:0005337">
    <property type="term" value="F:nucleoside transmembrane transporter activity"/>
    <property type="evidence" value="ECO:0007669"/>
    <property type="project" value="InterPro"/>
</dbReference>
<protein>
    <submittedName>
        <fullName evidence="8">Uncharacterized protein</fullName>
    </submittedName>
</protein>
<dbReference type="InterPro" id="IPR002259">
    <property type="entry name" value="Eqnu_transpt"/>
</dbReference>
<comment type="similarity">
    <text evidence="2">Belongs to the SLC29A/ENT transporter (TC 2.A.57) family.</text>
</comment>
<dbReference type="EMBL" id="NHOQ01001197">
    <property type="protein sequence ID" value="PWA26189.1"/>
    <property type="molecule type" value="Genomic_DNA"/>
</dbReference>
<keyword evidence="4 7" id="KW-0812">Transmembrane</keyword>
<evidence type="ECO:0000256" key="6">
    <source>
        <dbReference type="ARBA" id="ARBA00023136"/>
    </source>
</evidence>